<dbReference type="Proteomes" id="UP000299102">
    <property type="component" value="Unassembled WGS sequence"/>
</dbReference>
<comment type="caution">
    <text evidence="1">The sequence shown here is derived from an EMBL/GenBank/DDBJ whole genome shotgun (WGS) entry which is preliminary data.</text>
</comment>
<gene>
    <name evidence="1" type="ORF">EVAR_37535_1</name>
</gene>
<reference evidence="1 2" key="1">
    <citation type="journal article" date="2019" name="Commun. Biol.">
        <title>The bagworm genome reveals a unique fibroin gene that provides high tensile strength.</title>
        <authorList>
            <person name="Kono N."/>
            <person name="Nakamura H."/>
            <person name="Ohtoshi R."/>
            <person name="Tomita M."/>
            <person name="Numata K."/>
            <person name="Arakawa K."/>
        </authorList>
    </citation>
    <scope>NUCLEOTIDE SEQUENCE [LARGE SCALE GENOMIC DNA]</scope>
</reference>
<accession>A0A4C1XSP5</accession>
<name>A0A4C1XSP5_EUMVA</name>
<evidence type="ECO:0000313" key="2">
    <source>
        <dbReference type="Proteomes" id="UP000299102"/>
    </source>
</evidence>
<proteinExistence type="predicted"/>
<dbReference type="EMBL" id="BGZK01000947">
    <property type="protein sequence ID" value="GBP66073.1"/>
    <property type="molecule type" value="Genomic_DNA"/>
</dbReference>
<sequence length="180" mass="19776">MRECMRPCMRTNDVVKIAGHGCLQVALVRMSWKSRGSPTSSSGRSMAETLLGRRGRNRTLPQAINRQHTTQPSPGAFTISYTMGRVWAGGGRNGVTEGSGPPGFSLTGRNDKRKLYFTSISCENVSGRSDVNKGRAPAGALLFTSGAWPRWPPLAALQKYFKFQIRCIDNAFLTTLYTEN</sequence>
<dbReference type="AlphaFoldDB" id="A0A4C1XSP5"/>
<protein>
    <submittedName>
        <fullName evidence="1">Uncharacterized protein</fullName>
    </submittedName>
</protein>
<keyword evidence="2" id="KW-1185">Reference proteome</keyword>
<organism evidence="1 2">
    <name type="scientific">Eumeta variegata</name>
    <name type="common">Bagworm moth</name>
    <name type="synonym">Eumeta japonica</name>
    <dbReference type="NCBI Taxonomy" id="151549"/>
    <lineage>
        <taxon>Eukaryota</taxon>
        <taxon>Metazoa</taxon>
        <taxon>Ecdysozoa</taxon>
        <taxon>Arthropoda</taxon>
        <taxon>Hexapoda</taxon>
        <taxon>Insecta</taxon>
        <taxon>Pterygota</taxon>
        <taxon>Neoptera</taxon>
        <taxon>Endopterygota</taxon>
        <taxon>Lepidoptera</taxon>
        <taxon>Glossata</taxon>
        <taxon>Ditrysia</taxon>
        <taxon>Tineoidea</taxon>
        <taxon>Psychidae</taxon>
        <taxon>Oiketicinae</taxon>
        <taxon>Eumeta</taxon>
    </lineage>
</organism>
<evidence type="ECO:0000313" key="1">
    <source>
        <dbReference type="EMBL" id="GBP66073.1"/>
    </source>
</evidence>